<dbReference type="EMBL" id="FNGH01000001">
    <property type="protein sequence ID" value="SDK79792.1"/>
    <property type="molecule type" value="Genomic_DNA"/>
</dbReference>
<dbReference type="InterPro" id="IPR027417">
    <property type="entry name" value="P-loop_NTPase"/>
</dbReference>
<dbReference type="SUPFAM" id="SSF52540">
    <property type="entry name" value="P-loop containing nucleoside triphosphate hydrolases"/>
    <property type="match status" value="1"/>
</dbReference>
<gene>
    <name evidence="1" type="ORF">SAMN05192555_101228</name>
</gene>
<keyword evidence="1" id="KW-0808">Transferase</keyword>
<proteinExistence type="predicted"/>
<keyword evidence="1" id="KW-0418">Kinase</keyword>
<dbReference type="Gene3D" id="3.40.50.300">
    <property type="entry name" value="P-loop containing nucleotide triphosphate hydrolases"/>
    <property type="match status" value="1"/>
</dbReference>
<evidence type="ECO:0000313" key="2">
    <source>
        <dbReference type="Proteomes" id="UP000199107"/>
    </source>
</evidence>
<evidence type="ECO:0000313" key="1">
    <source>
        <dbReference type="EMBL" id="SDK79792.1"/>
    </source>
</evidence>
<organism evidence="1 2">
    <name type="scientific">Franzmannia pantelleriensis</name>
    <dbReference type="NCBI Taxonomy" id="48727"/>
    <lineage>
        <taxon>Bacteria</taxon>
        <taxon>Pseudomonadati</taxon>
        <taxon>Pseudomonadota</taxon>
        <taxon>Gammaproteobacteria</taxon>
        <taxon>Oceanospirillales</taxon>
        <taxon>Halomonadaceae</taxon>
        <taxon>Franzmannia</taxon>
    </lineage>
</organism>
<reference evidence="2" key="1">
    <citation type="submission" date="2016-10" db="EMBL/GenBank/DDBJ databases">
        <authorList>
            <person name="Varghese N."/>
            <person name="Submissions S."/>
        </authorList>
    </citation>
    <scope>NUCLEOTIDE SEQUENCE [LARGE SCALE GENOMIC DNA]</scope>
    <source>
        <strain evidence="2">AAP</strain>
    </source>
</reference>
<dbReference type="STRING" id="48727.SAMN05192555_101228"/>
<keyword evidence="2" id="KW-1185">Reference proteome</keyword>
<accession>A0A1G9EUF1</accession>
<dbReference type="RefSeq" id="WP_089656676.1">
    <property type="nucleotide sequence ID" value="NZ_FNGH01000001.1"/>
</dbReference>
<dbReference type="AlphaFoldDB" id="A0A1G9EUF1"/>
<sequence>MLDAKAQTCVDPTEVAAKRHGHSSDSLPRHYYSVYGLTVASSLVLPELLQASATAAPDLEIENGHITPLCDHEGKEPWVSASNAITQLYFNDIVRLRIEHGQRIIVESLHAEDSQQEAESRDIRLFLLGGGLGAALYQRSWLPLHLSAVKTTAGVWGFTGRSGAGKSTLAAWLHYHHGWPLVSDDVAVIRPEENDPVLYPGPPRLKLWKDALKALGLSTHGLEPDRTRLDKYQLSHHQGFQASKQSLHALVVLEDVPHNETASIERITGLDAFQAVIATLYRPELGHLGDTPARLLQDVSALAARLRVYRFRRPRSLTEMAHHLEPLTRRIQQEAEDAH</sequence>
<protein>
    <submittedName>
        <fullName evidence="1">Hpr(Ser) kinase/phosphatase</fullName>
    </submittedName>
</protein>
<dbReference type="SUPFAM" id="SSF53795">
    <property type="entry name" value="PEP carboxykinase-like"/>
    <property type="match status" value="1"/>
</dbReference>
<dbReference type="GO" id="GO:0016301">
    <property type="term" value="F:kinase activity"/>
    <property type="evidence" value="ECO:0007669"/>
    <property type="project" value="UniProtKB-KW"/>
</dbReference>
<dbReference type="Proteomes" id="UP000199107">
    <property type="component" value="Unassembled WGS sequence"/>
</dbReference>
<name>A0A1G9EUF1_9GAMM</name>
<dbReference type="OrthoDB" id="3213869at2"/>